<dbReference type="EMBL" id="CP019384">
    <property type="protein sequence ID" value="QAT16684.1"/>
    <property type="molecule type" value="Genomic_DNA"/>
</dbReference>
<accession>A0A410P3V7</accession>
<gene>
    <name evidence="2" type="ORF">BU251_02525</name>
</gene>
<organism evidence="2 3">
    <name type="scientific">Velamenicoccus archaeovorus</name>
    <dbReference type="NCBI Taxonomy" id="1930593"/>
    <lineage>
        <taxon>Bacteria</taxon>
        <taxon>Pseudomonadati</taxon>
        <taxon>Candidatus Omnitrophota</taxon>
        <taxon>Candidatus Velamenicoccus</taxon>
    </lineage>
</organism>
<feature type="transmembrane region" description="Helical" evidence="1">
    <location>
        <begin position="251"/>
        <end position="274"/>
    </location>
</feature>
<keyword evidence="1" id="KW-0472">Membrane</keyword>
<reference evidence="2 3" key="1">
    <citation type="submission" date="2017-01" db="EMBL/GenBank/DDBJ databases">
        <title>First insights into the biology of 'candidatus Vampirococcus archaeovorus'.</title>
        <authorList>
            <person name="Kizina J."/>
            <person name="Jordan S."/>
            <person name="Stueber K."/>
            <person name="Reinhardt R."/>
            <person name="Harder J."/>
        </authorList>
    </citation>
    <scope>NUCLEOTIDE SEQUENCE [LARGE SCALE GENOMIC DNA]</scope>
    <source>
        <strain evidence="2 3">LiM</strain>
    </source>
</reference>
<dbReference type="KEGG" id="vai:BU251_02525"/>
<name>A0A410P3V7_VELA1</name>
<sequence length="392" mass="44836">MNYLILDSDIYYETGEKSGRISGQDIGTVFTGEDKTVSVAVVETLQKHLAAPQKDTFSRDQLIAESFGSEYVTQSEQIGNNFFQVIAIEKAKVNEIYKCLGFENVRRIVPYAVALREFLKINNLLDVEKRVIFLDYLNPTVLLTIFHEDAFTTPRRLALNNRIPIEITRSQENYRNLNKDANGVDFLIITNSKDIKDKIVASGLEANENITLVKDPYPALTGLRQGKFSMHYLLPEQFIRLRRAKEIKKRFLSLGVMAAILSVFLAVFAVSFGINKDRRLALKDLQLKERSESEKLKQAYTAKYRDMVRRGVKINFDDYLESFINAVPDEYKIESIVMRKISSGVFRFEAVVLADDDRSCSAFVLPQHFRQAKTENILVKSNPGVRVMLDIF</sequence>
<dbReference type="AlphaFoldDB" id="A0A410P3V7"/>
<keyword evidence="3" id="KW-1185">Reference proteome</keyword>
<dbReference type="RefSeq" id="WP_128699322.1">
    <property type="nucleotide sequence ID" value="NZ_CP019384.1"/>
</dbReference>
<proteinExistence type="predicted"/>
<evidence type="ECO:0000256" key="1">
    <source>
        <dbReference type="SAM" id="Phobius"/>
    </source>
</evidence>
<evidence type="ECO:0000313" key="2">
    <source>
        <dbReference type="EMBL" id="QAT16684.1"/>
    </source>
</evidence>
<protein>
    <submittedName>
        <fullName evidence="2">Uncharacterized protein</fullName>
    </submittedName>
</protein>
<evidence type="ECO:0000313" key="3">
    <source>
        <dbReference type="Proteomes" id="UP000287243"/>
    </source>
</evidence>
<dbReference type="Proteomes" id="UP000287243">
    <property type="component" value="Chromosome"/>
</dbReference>
<keyword evidence="1" id="KW-1133">Transmembrane helix</keyword>
<keyword evidence="1" id="KW-0812">Transmembrane</keyword>